<protein>
    <submittedName>
        <fullName evidence="2">Myb/SANT-like domain-containing protein</fullName>
    </submittedName>
</protein>
<reference evidence="2 3" key="1">
    <citation type="journal article" date="2016" name="Sci. Rep.">
        <title>The genome sequence of the outbreeding globe artichoke constructed de novo incorporating a phase-aware low-pass sequencing strategy of F1 progeny.</title>
        <authorList>
            <person name="Scaglione D."/>
            <person name="Reyes-Chin-Wo S."/>
            <person name="Acquadro A."/>
            <person name="Froenicke L."/>
            <person name="Portis E."/>
            <person name="Beitel C."/>
            <person name="Tirone M."/>
            <person name="Mauro R."/>
            <person name="Lo Monaco A."/>
            <person name="Mauromicale G."/>
            <person name="Faccioli P."/>
            <person name="Cattivelli L."/>
            <person name="Rieseberg L."/>
            <person name="Michelmore R."/>
            <person name="Lanteri S."/>
        </authorList>
    </citation>
    <scope>NUCLEOTIDE SEQUENCE [LARGE SCALE GENOMIC DNA]</scope>
    <source>
        <strain evidence="2">2C</strain>
    </source>
</reference>
<dbReference type="InterPro" id="IPR024752">
    <property type="entry name" value="Myb/SANT-like_dom"/>
</dbReference>
<evidence type="ECO:0000313" key="3">
    <source>
        <dbReference type="Proteomes" id="UP000243975"/>
    </source>
</evidence>
<dbReference type="AlphaFoldDB" id="A0A118K507"/>
<evidence type="ECO:0000313" key="2">
    <source>
        <dbReference type="EMBL" id="KVI08355.1"/>
    </source>
</evidence>
<accession>A0A118K507</accession>
<dbReference type="EMBL" id="LEKV01001136">
    <property type="protein sequence ID" value="KVI08355.1"/>
    <property type="molecule type" value="Genomic_DNA"/>
</dbReference>
<evidence type="ECO:0000259" key="1">
    <source>
        <dbReference type="Pfam" id="PF12776"/>
    </source>
</evidence>
<proteinExistence type="predicted"/>
<comment type="caution">
    <text evidence="2">The sequence shown here is derived from an EMBL/GenBank/DDBJ whole genome shotgun (WGS) entry which is preliminary data.</text>
</comment>
<dbReference type="STRING" id="59895.A0A118K507"/>
<dbReference type="Proteomes" id="UP000243975">
    <property type="component" value="Unassembled WGS sequence"/>
</dbReference>
<dbReference type="Gramene" id="KVI08355">
    <property type="protein sequence ID" value="KVI08355"/>
    <property type="gene ID" value="Ccrd_013271"/>
</dbReference>
<name>A0A118K507_CYNCS</name>
<dbReference type="Pfam" id="PF12776">
    <property type="entry name" value="Myb_DNA-bind_3"/>
    <property type="match status" value="1"/>
</dbReference>
<sequence length="162" mass="18271">MDANNAPVVASDTSKKIKPKLVWDNTTFMVFIDLCMNEVKLGNRPGSHFNKVGWGNIEKKIKEWKCLVSVMSSLEAFKPATLRRWRLLYFDQAGDARSINNSLATKSRYLTLFTVQQATQEAKEALMQGLEALNQSLSDTIASDALSSPTNMLTTWVRWLQP</sequence>
<feature type="domain" description="Myb/SANT-like" evidence="1">
    <location>
        <begin position="23"/>
        <end position="63"/>
    </location>
</feature>
<gene>
    <name evidence="2" type="ORF">Ccrd_013271</name>
</gene>
<keyword evidence="3" id="KW-1185">Reference proteome</keyword>
<organism evidence="2 3">
    <name type="scientific">Cynara cardunculus var. scolymus</name>
    <name type="common">Globe artichoke</name>
    <name type="synonym">Cynara scolymus</name>
    <dbReference type="NCBI Taxonomy" id="59895"/>
    <lineage>
        <taxon>Eukaryota</taxon>
        <taxon>Viridiplantae</taxon>
        <taxon>Streptophyta</taxon>
        <taxon>Embryophyta</taxon>
        <taxon>Tracheophyta</taxon>
        <taxon>Spermatophyta</taxon>
        <taxon>Magnoliopsida</taxon>
        <taxon>eudicotyledons</taxon>
        <taxon>Gunneridae</taxon>
        <taxon>Pentapetalae</taxon>
        <taxon>asterids</taxon>
        <taxon>campanulids</taxon>
        <taxon>Asterales</taxon>
        <taxon>Asteraceae</taxon>
        <taxon>Carduoideae</taxon>
        <taxon>Cardueae</taxon>
        <taxon>Carduinae</taxon>
        <taxon>Cynara</taxon>
    </lineage>
</organism>